<evidence type="ECO:0000256" key="1">
    <source>
        <dbReference type="ARBA" id="ARBA00010990"/>
    </source>
</evidence>
<dbReference type="RefSeq" id="WP_388308324.1">
    <property type="nucleotide sequence ID" value="NZ_JBIBDZ010000006.1"/>
</dbReference>
<dbReference type="PANTHER" id="PTHR12215">
    <property type="entry name" value="PHOSPHOPANTETHEINE TRANSFERASE"/>
    <property type="match status" value="1"/>
</dbReference>
<evidence type="ECO:0000259" key="3">
    <source>
        <dbReference type="Pfam" id="PF01648"/>
    </source>
</evidence>
<dbReference type="EMBL" id="JBIBDZ010000006">
    <property type="protein sequence ID" value="MFF5920760.1"/>
    <property type="molecule type" value="Genomic_DNA"/>
</dbReference>
<reference evidence="4 5" key="1">
    <citation type="submission" date="2024-10" db="EMBL/GenBank/DDBJ databases">
        <title>The Natural Products Discovery Center: Release of the First 8490 Sequenced Strains for Exploring Actinobacteria Biosynthetic Diversity.</title>
        <authorList>
            <person name="Kalkreuter E."/>
            <person name="Kautsar S.A."/>
            <person name="Yang D."/>
            <person name="Bader C.D."/>
            <person name="Teijaro C.N."/>
            <person name="Fluegel L."/>
            <person name="Davis C.M."/>
            <person name="Simpson J.R."/>
            <person name="Lauterbach L."/>
            <person name="Steele A.D."/>
            <person name="Gui C."/>
            <person name="Meng S."/>
            <person name="Li G."/>
            <person name="Viehrig K."/>
            <person name="Ye F."/>
            <person name="Su P."/>
            <person name="Kiefer A.F."/>
            <person name="Nichols A."/>
            <person name="Cepeda A.J."/>
            <person name="Yan W."/>
            <person name="Fan B."/>
            <person name="Jiang Y."/>
            <person name="Adhikari A."/>
            <person name="Zheng C.-J."/>
            <person name="Schuster L."/>
            <person name="Cowan T.M."/>
            <person name="Smanski M.J."/>
            <person name="Chevrette M.G."/>
            <person name="De Carvalho L.P.S."/>
            <person name="Shen B."/>
        </authorList>
    </citation>
    <scope>NUCLEOTIDE SEQUENCE [LARGE SCALE GENOMIC DNA]</scope>
    <source>
        <strain evidence="4 5">NPDC012605</strain>
    </source>
</reference>
<dbReference type="Pfam" id="PF01648">
    <property type="entry name" value="ACPS"/>
    <property type="match status" value="1"/>
</dbReference>
<evidence type="ECO:0000313" key="5">
    <source>
        <dbReference type="Proteomes" id="UP001602370"/>
    </source>
</evidence>
<evidence type="ECO:0000313" key="4">
    <source>
        <dbReference type="EMBL" id="MFF5920760.1"/>
    </source>
</evidence>
<accession>A0ABW6XTC8</accession>
<dbReference type="InterPro" id="IPR050559">
    <property type="entry name" value="P-Pant_transferase_sf"/>
</dbReference>
<dbReference type="InterPro" id="IPR037143">
    <property type="entry name" value="4-PPantetheinyl_Trfase_dom_sf"/>
</dbReference>
<comment type="caution">
    <text evidence="4">The sequence shown here is derived from an EMBL/GenBank/DDBJ whole genome shotgun (WGS) entry which is preliminary data.</text>
</comment>
<dbReference type="SUPFAM" id="SSF56214">
    <property type="entry name" value="4'-phosphopantetheinyl transferase"/>
    <property type="match status" value="2"/>
</dbReference>
<dbReference type="Gene3D" id="3.90.470.20">
    <property type="entry name" value="4'-phosphopantetheinyl transferase domain"/>
    <property type="match status" value="2"/>
</dbReference>
<organism evidence="4 5">
    <name type="scientific">Streptomyces flavochromogenes</name>
    <dbReference type="NCBI Taxonomy" id="68199"/>
    <lineage>
        <taxon>Bacteria</taxon>
        <taxon>Bacillati</taxon>
        <taxon>Actinomycetota</taxon>
        <taxon>Actinomycetes</taxon>
        <taxon>Kitasatosporales</taxon>
        <taxon>Streptomycetaceae</taxon>
        <taxon>Streptomyces</taxon>
    </lineage>
</organism>
<comment type="similarity">
    <text evidence="1">Belongs to the P-Pant transferase superfamily. Gsp/Sfp/HetI/AcpT family.</text>
</comment>
<dbReference type="Proteomes" id="UP001602370">
    <property type="component" value="Unassembled WGS sequence"/>
</dbReference>
<sequence>MTGPDAVTVLWGPVASGERRAAHTTLLRAAAELTGSPLHRIGLAHEPGGRPRLTGAAARLHVSVSHSPGARAVALARNPVGVDIETVRPLPALAMARRWFAPADADWLGRLPAADRVPAFYWLWTQKEAVGKARGHGLAHGGLTQPLPHPPHWPPPSATGRTPALSALPGGTGAACTVLPTGTGPHGSHVLAVAGLGAPGAPVDLRHCDA</sequence>
<dbReference type="PANTHER" id="PTHR12215:SF10">
    <property type="entry name" value="L-AMINOADIPATE-SEMIALDEHYDE DEHYDROGENASE-PHOSPHOPANTETHEINYL TRANSFERASE"/>
    <property type="match status" value="1"/>
</dbReference>
<evidence type="ECO:0000256" key="2">
    <source>
        <dbReference type="ARBA" id="ARBA00022679"/>
    </source>
</evidence>
<dbReference type="InterPro" id="IPR008278">
    <property type="entry name" value="4-PPantetheinyl_Trfase_dom"/>
</dbReference>
<name>A0ABW6XTC8_9ACTN</name>
<dbReference type="GO" id="GO:0016740">
    <property type="term" value="F:transferase activity"/>
    <property type="evidence" value="ECO:0007669"/>
    <property type="project" value="UniProtKB-KW"/>
</dbReference>
<protein>
    <submittedName>
        <fullName evidence="4">4'-phosphopantetheinyl transferase family protein</fullName>
    </submittedName>
</protein>
<keyword evidence="5" id="KW-1185">Reference proteome</keyword>
<keyword evidence="2 4" id="KW-0808">Transferase</keyword>
<proteinExistence type="inferred from homology"/>
<feature type="domain" description="4'-phosphopantetheinyl transferase" evidence="3">
    <location>
        <begin position="79"/>
        <end position="139"/>
    </location>
</feature>
<gene>
    <name evidence="4" type="ORF">ACFY8C_20815</name>
</gene>